<name>A0ABP0RTI0_9DINO</name>
<dbReference type="EMBL" id="CAXAMN010026561">
    <property type="protein sequence ID" value="CAK9103950.1"/>
    <property type="molecule type" value="Genomic_DNA"/>
</dbReference>
<gene>
    <name evidence="2" type="ORF">CCMP2556_LOCUS48763</name>
</gene>
<evidence type="ECO:0000313" key="2">
    <source>
        <dbReference type="EMBL" id="CAK9103950.1"/>
    </source>
</evidence>
<evidence type="ECO:0000256" key="1">
    <source>
        <dbReference type="SAM" id="MobiDB-lite"/>
    </source>
</evidence>
<protein>
    <submittedName>
        <fullName evidence="2">Uncharacterized protein</fullName>
    </submittedName>
</protein>
<dbReference type="Proteomes" id="UP001642484">
    <property type="component" value="Unassembled WGS sequence"/>
</dbReference>
<reference evidence="2 3" key="1">
    <citation type="submission" date="2024-02" db="EMBL/GenBank/DDBJ databases">
        <authorList>
            <person name="Chen Y."/>
            <person name="Shah S."/>
            <person name="Dougan E. K."/>
            <person name="Thang M."/>
            <person name="Chan C."/>
        </authorList>
    </citation>
    <scope>NUCLEOTIDE SEQUENCE [LARGE SCALE GENOMIC DNA]</scope>
</reference>
<comment type="caution">
    <text evidence="2">The sequence shown here is derived from an EMBL/GenBank/DDBJ whole genome shotgun (WGS) entry which is preliminary data.</text>
</comment>
<accession>A0ABP0RTI0</accession>
<sequence>MSSCSSTELQMPSESSILCGNLCGIFSQFELFAGKSAAKLTFEQWMALVLSSIAMWVYNIEEEVDVNGNSVYGEKEKGDHRYDTFGVMGVDPDEDEYASDDEPTAQDHTNF</sequence>
<keyword evidence="3" id="KW-1185">Reference proteome</keyword>
<organism evidence="2 3">
    <name type="scientific">Durusdinium trenchii</name>
    <dbReference type="NCBI Taxonomy" id="1381693"/>
    <lineage>
        <taxon>Eukaryota</taxon>
        <taxon>Sar</taxon>
        <taxon>Alveolata</taxon>
        <taxon>Dinophyceae</taxon>
        <taxon>Suessiales</taxon>
        <taxon>Symbiodiniaceae</taxon>
        <taxon>Durusdinium</taxon>
    </lineage>
</organism>
<proteinExistence type="predicted"/>
<feature type="region of interest" description="Disordered" evidence="1">
    <location>
        <begin position="91"/>
        <end position="111"/>
    </location>
</feature>
<evidence type="ECO:0000313" key="3">
    <source>
        <dbReference type="Proteomes" id="UP001642484"/>
    </source>
</evidence>
<feature type="compositionally biased region" description="Acidic residues" evidence="1">
    <location>
        <begin position="91"/>
        <end position="104"/>
    </location>
</feature>